<dbReference type="SUPFAM" id="SSF53448">
    <property type="entry name" value="Nucleotide-diphospho-sugar transferases"/>
    <property type="match status" value="1"/>
</dbReference>
<evidence type="ECO:0000313" key="2">
    <source>
        <dbReference type="EMBL" id="GGD84837.1"/>
    </source>
</evidence>
<dbReference type="Gene3D" id="3.90.550.20">
    <property type="match status" value="1"/>
</dbReference>
<accession>A0A8J2V8N9</accession>
<evidence type="ECO:0000256" key="1">
    <source>
        <dbReference type="ARBA" id="ARBA00022679"/>
    </source>
</evidence>
<evidence type="ECO:0000313" key="3">
    <source>
        <dbReference type="Proteomes" id="UP000652231"/>
    </source>
</evidence>
<gene>
    <name evidence="2" type="ORF">GCM10011312_06080</name>
</gene>
<comment type="caution">
    <text evidence="2">The sequence shown here is derived from an EMBL/GenBank/DDBJ whole genome shotgun (WGS) entry which is preliminary data.</text>
</comment>
<dbReference type="EMBL" id="BMGK01000002">
    <property type="protein sequence ID" value="GGD84837.1"/>
    <property type="molecule type" value="Genomic_DNA"/>
</dbReference>
<dbReference type="GO" id="GO:0051999">
    <property type="term" value="P:mannosyl-inositol phosphorylceramide biosynthetic process"/>
    <property type="evidence" value="ECO:0007669"/>
    <property type="project" value="TreeGrafter"/>
</dbReference>
<protein>
    <submittedName>
        <fullName evidence="2">Glycosyl transferase</fullName>
    </submittedName>
</protein>
<proteinExistence type="predicted"/>
<reference evidence="2" key="2">
    <citation type="submission" date="2020-09" db="EMBL/GenBank/DDBJ databases">
        <authorList>
            <person name="Sun Q."/>
            <person name="Zhou Y."/>
        </authorList>
    </citation>
    <scope>NUCLEOTIDE SEQUENCE</scope>
    <source>
        <strain evidence="2">CGMCC 1.12924</strain>
    </source>
</reference>
<dbReference type="Pfam" id="PF04488">
    <property type="entry name" value="Gly_transf_sug"/>
    <property type="match status" value="1"/>
</dbReference>
<dbReference type="InterPro" id="IPR007577">
    <property type="entry name" value="GlycoTrfase_DXD_sugar-bd_CS"/>
</dbReference>
<keyword evidence="1 2" id="KW-0808">Transferase</keyword>
<dbReference type="Proteomes" id="UP000652231">
    <property type="component" value="Unassembled WGS sequence"/>
</dbReference>
<organism evidence="2 3">
    <name type="scientific">Planktosalinus lacus</name>
    <dbReference type="NCBI Taxonomy" id="1526573"/>
    <lineage>
        <taxon>Bacteria</taxon>
        <taxon>Pseudomonadati</taxon>
        <taxon>Bacteroidota</taxon>
        <taxon>Flavobacteriia</taxon>
        <taxon>Flavobacteriales</taxon>
        <taxon>Flavobacteriaceae</taxon>
        <taxon>Planktosalinus</taxon>
    </lineage>
</organism>
<dbReference type="PANTHER" id="PTHR32385">
    <property type="entry name" value="MANNOSYL PHOSPHORYLINOSITOL CERAMIDE SYNTHASE"/>
    <property type="match status" value="1"/>
</dbReference>
<dbReference type="InterPro" id="IPR051706">
    <property type="entry name" value="Glycosyltransferase_domain"/>
</dbReference>
<name>A0A8J2V8N9_9FLAO</name>
<dbReference type="GO" id="GO:0016020">
    <property type="term" value="C:membrane"/>
    <property type="evidence" value="ECO:0007669"/>
    <property type="project" value="GOC"/>
</dbReference>
<reference evidence="2" key="1">
    <citation type="journal article" date="2014" name="Int. J. Syst. Evol. Microbiol.">
        <title>Complete genome sequence of Corynebacterium casei LMG S-19264T (=DSM 44701T), isolated from a smear-ripened cheese.</title>
        <authorList>
            <consortium name="US DOE Joint Genome Institute (JGI-PGF)"/>
            <person name="Walter F."/>
            <person name="Albersmeier A."/>
            <person name="Kalinowski J."/>
            <person name="Ruckert C."/>
        </authorList>
    </citation>
    <scope>NUCLEOTIDE SEQUENCE</scope>
    <source>
        <strain evidence="2">CGMCC 1.12924</strain>
    </source>
</reference>
<dbReference type="InterPro" id="IPR029044">
    <property type="entry name" value="Nucleotide-diphossugar_trans"/>
</dbReference>
<keyword evidence="3" id="KW-1185">Reference proteome</keyword>
<dbReference type="GO" id="GO:0000030">
    <property type="term" value="F:mannosyltransferase activity"/>
    <property type="evidence" value="ECO:0007669"/>
    <property type="project" value="TreeGrafter"/>
</dbReference>
<dbReference type="AlphaFoldDB" id="A0A8J2V8N9"/>
<dbReference type="PANTHER" id="PTHR32385:SF15">
    <property type="entry name" value="INOSITOL PHOSPHOCERAMIDE MANNOSYLTRANSFERASE 1"/>
    <property type="match status" value="1"/>
</dbReference>
<dbReference type="RefSeq" id="WP_188439353.1">
    <property type="nucleotide sequence ID" value="NZ_BMGK01000002.1"/>
</dbReference>
<sequence>MIPKIIHYCWFGKKPKPRLVQKCIESWSQYCPNFRIKEWNEDNTGHVDTPFFRNALRKKQYAFAADYIRALVLYKEGGIYLDTDMLLLKPINSLLHNRFFIGEEAPGRINFAIFGSISGNYILEFMLKFYHDRNFDSFSPPVITHTFSSYVFDMTVEEDIIFPAEVFYAMPYGHSIEDYSNFITQKSLAVHLWNHSWKPHKKETTKQYFKNLLEVLNDYFFYGYSIKYLKRYGKEFLRKIYYKLFKQK</sequence>